<gene>
    <name evidence="1" type="ORF">LY89DRAFT_459638</name>
</gene>
<sequence length="75" mass="8297">MCSFLPKSDALLFCSPFVVIVLQSTSDVKYPAYSLRTPKNRILFLQQINYPAGNNGSKTLGPSPAVAFGERRRSM</sequence>
<dbReference type="KEGG" id="psco:LY89DRAFT_459638"/>
<dbReference type="GeneID" id="28817403"/>
<dbReference type="AlphaFoldDB" id="A0A194XJ16"/>
<evidence type="ECO:0000313" key="1">
    <source>
        <dbReference type="EMBL" id="KUJ19752.1"/>
    </source>
</evidence>
<reference evidence="1 2" key="1">
    <citation type="submission" date="2015-10" db="EMBL/GenBank/DDBJ databases">
        <title>Full genome of DAOMC 229536 Phialocephala scopiformis, a fungal endophyte of spruce producing the potent anti-insectan compound rugulosin.</title>
        <authorList>
            <consortium name="DOE Joint Genome Institute"/>
            <person name="Walker A.K."/>
            <person name="Frasz S.L."/>
            <person name="Seifert K.A."/>
            <person name="Miller J.D."/>
            <person name="Mondo S.J."/>
            <person name="Labutti K."/>
            <person name="Lipzen A."/>
            <person name="Dockter R."/>
            <person name="Kennedy M."/>
            <person name="Grigoriev I.V."/>
            <person name="Spatafora J.W."/>
        </authorList>
    </citation>
    <scope>NUCLEOTIDE SEQUENCE [LARGE SCALE GENOMIC DNA]</scope>
    <source>
        <strain evidence="1 2">CBS 120377</strain>
    </source>
</reference>
<evidence type="ECO:0000313" key="2">
    <source>
        <dbReference type="Proteomes" id="UP000070700"/>
    </source>
</evidence>
<protein>
    <submittedName>
        <fullName evidence="1">Uncharacterized protein</fullName>
    </submittedName>
</protein>
<dbReference type="EMBL" id="KQ947410">
    <property type="protein sequence ID" value="KUJ19752.1"/>
    <property type="molecule type" value="Genomic_DNA"/>
</dbReference>
<proteinExistence type="predicted"/>
<dbReference type="Proteomes" id="UP000070700">
    <property type="component" value="Unassembled WGS sequence"/>
</dbReference>
<keyword evidence="2" id="KW-1185">Reference proteome</keyword>
<organism evidence="1 2">
    <name type="scientific">Mollisia scopiformis</name>
    <name type="common">Conifer needle endophyte fungus</name>
    <name type="synonym">Phialocephala scopiformis</name>
    <dbReference type="NCBI Taxonomy" id="149040"/>
    <lineage>
        <taxon>Eukaryota</taxon>
        <taxon>Fungi</taxon>
        <taxon>Dikarya</taxon>
        <taxon>Ascomycota</taxon>
        <taxon>Pezizomycotina</taxon>
        <taxon>Leotiomycetes</taxon>
        <taxon>Helotiales</taxon>
        <taxon>Mollisiaceae</taxon>
        <taxon>Mollisia</taxon>
    </lineage>
</organism>
<accession>A0A194XJ16</accession>
<name>A0A194XJ16_MOLSC</name>
<dbReference type="InParanoid" id="A0A194XJ16"/>
<dbReference type="RefSeq" id="XP_018074107.1">
    <property type="nucleotide sequence ID" value="XM_018207677.1"/>
</dbReference>